<accession>A0AAJ4T6H8</accession>
<evidence type="ECO:0000313" key="1">
    <source>
        <dbReference type="EMBL" id="QSX97624.1"/>
    </source>
</evidence>
<sequence>MSKYVLRLTDALIKQTASKEKLHKLAIGAFVRAATLPVNASGISPARVGSNSAYYEKRT</sequence>
<dbReference type="EMBL" id="CP071520">
    <property type="protein sequence ID" value="QSX97624.1"/>
    <property type="molecule type" value="Genomic_DNA"/>
</dbReference>
<gene>
    <name evidence="1" type="ORF">J3P46_06775</name>
</gene>
<organism evidence="1 2">
    <name type="scientific">Janthinobacterium lividum</name>
    <dbReference type="NCBI Taxonomy" id="29581"/>
    <lineage>
        <taxon>Bacteria</taxon>
        <taxon>Pseudomonadati</taxon>
        <taxon>Pseudomonadota</taxon>
        <taxon>Betaproteobacteria</taxon>
        <taxon>Burkholderiales</taxon>
        <taxon>Oxalobacteraceae</taxon>
        <taxon>Janthinobacterium</taxon>
    </lineage>
</organism>
<name>A0AAJ4T6H8_9BURK</name>
<evidence type="ECO:0000313" key="2">
    <source>
        <dbReference type="Proteomes" id="UP000662821"/>
    </source>
</evidence>
<proteinExistence type="predicted"/>
<dbReference type="Proteomes" id="UP000662821">
    <property type="component" value="Chromosome"/>
</dbReference>
<reference evidence="1 2" key="1">
    <citation type="submission" date="2021-03" db="EMBL/GenBank/DDBJ databases">
        <title>Draft genome sequence of Janthinobacterium sp. strain PLB02 isolated from infected primmorphs (Lubomirskia baicalensis).</title>
        <authorList>
            <person name="Chernogor L.I."/>
            <person name="Belikov S.I."/>
            <person name="Petrushin I.S."/>
        </authorList>
    </citation>
    <scope>NUCLEOTIDE SEQUENCE [LARGE SCALE GENOMIC DNA]</scope>
    <source>
        <strain evidence="1 2">PLB02</strain>
    </source>
</reference>
<dbReference type="RefSeq" id="WP_151092947.1">
    <property type="nucleotide sequence ID" value="NZ_CP071520.1"/>
</dbReference>
<protein>
    <submittedName>
        <fullName evidence="1">Uncharacterized protein</fullName>
    </submittedName>
</protein>
<dbReference type="AlphaFoldDB" id="A0AAJ4T6H8"/>